<comment type="caution">
    <text evidence="9">The sequence shown here is derived from an EMBL/GenBank/DDBJ whole genome shotgun (WGS) entry which is preliminary data.</text>
</comment>
<evidence type="ECO:0000256" key="6">
    <source>
        <dbReference type="ARBA" id="ARBA00022801"/>
    </source>
</evidence>
<dbReference type="Pfam" id="PF13359">
    <property type="entry name" value="DDE_Tnp_4"/>
    <property type="match status" value="1"/>
</dbReference>
<dbReference type="GO" id="GO:0046872">
    <property type="term" value="F:metal ion binding"/>
    <property type="evidence" value="ECO:0007669"/>
    <property type="project" value="UniProtKB-KW"/>
</dbReference>
<evidence type="ECO:0000313" key="10">
    <source>
        <dbReference type="Proteomes" id="UP000252519"/>
    </source>
</evidence>
<comment type="subcellular location">
    <subcellularLocation>
        <location evidence="2">Nucleus</location>
    </subcellularLocation>
</comment>
<comment type="similarity">
    <text evidence="3">Belongs to the HARBI1 family.</text>
</comment>
<dbReference type="AlphaFoldDB" id="A0A368GRM7"/>
<evidence type="ECO:0000256" key="3">
    <source>
        <dbReference type="ARBA" id="ARBA00006958"/>
    </source>
</evidence>
<reference evidence="9 10" key="1">
    <citation type="submission" date="2014-10" db="EMBL/GenBank/DDBJ databases">
        <title>Draft genome of the hookworm Ancylostoma caninum.</title>
        <authorList>
            <person name="Mitreva M."/>
        </authorList>
    </citation>
    <scope>NUCLEOTIDE SEQUENCE [LARGE SCALE GENOMIC DNA]</scope>
    <source>
        <strain evidence="9 10">Baltimore</strain>
    </source>
</reference>
<evidence type="ECO:0000256" key="4">
    <source>
        <dbReference type="ARBA" id="ARBA00022722"/>
    </source>
</evidence>
<dbReference type="GO" id="GO:0005634">
    <property type="term" value="C:nucleus"/>
    <property type="evidence" value="ECO:0007669"/>
    <property type="project" value="UniProtKB-SubCell"/>
</dbReference>
<gene>
    <name evidence="9" type="ORF">ANCCAN_06947</name>
</gene>
<comment type="cofactor">
    <cofactor evidence="1">
        <name>a divalent metal cation</name>
        <dbReference type="ChEBI" id="CHEBI:60240"/>
    </cofactor>
</comment>
<keyword evidence="5" id="KW-0479">Metal-binding</keyword>
<dbReference type="PANTHER" id="PTHR22930:SF289">
    <property type="entry name" value="DDE TNP4 DOMAIN-CONTAINING PROTEIN-RELATED"/>
    <property type="match status" value="1"/>
</dbReference>
<evidence type="ECO:0000256" key="1">
    <source>
        <dbReference type="ARBA" id="ARBA00001968"/>
    </source>
</evidence>
<dbReference type="InterPro" id="IPR045249">
    <property type="entry name" value="HARBI1-like"/>
</dbReference>
<dbReference type="GO" id="GO:0016787">
    <property type="term" value="F:hydrolase activity"/>
    <property type="evidence" value="ECO:0007669"/>
    <property type="project" value="UniProtKB-KW"/>
</dbReference>
<sequence length="284" mass="32782">MEVQKIVRMLSPLLPENGFEPWEISKLNQVLITLRYLATNQTVIADVFEVSQKAVSDVITRVVDALNHPMIEDKFLRFWVSDERWCLHVVGCVDGCLIRIQRPINYGNHYYCRNACCAVNMVAVVDARGRFTYINCGFAGRHHDSFIWRNSQASREFEEGRARPGYRLLGDAGFANSSSVMTPYRQNAARADRRKRRFNKEHAKARNVVEKAFGALKRRFWVLHNVTRIEPPKLQKLIKACVLLYNIGIFLGVRRGQSLNFGVRRRMTHPPDNTNVRDYVTANL</sequence>
<proteinExistence type="inferred from homology"/>
<protein>
    <submittedName>
        <fullName evidence="9">Transposase, IS4 family</fullName>
    </submittedName>
</protein>
<dbReference type="EMBL" id="JOJR01000069">
    <property type="protein sequence ID" value="RCN47016.1"/>
    <property type="molecule type" value="Genomic_DNA"/>
</dbReference>
<keyword evidence="4" id="KW-0540">Nuclease</keyword>
<evidence type="ECO:0000259" key="8">
    <source>
        <dbReference type="Pfam" id="PF13359"/>
    </source>
</evidence>
<dbReference type="OrthoDB" id="5834473at2759"/>
<dbReference type="GO" id="GO:0004518">
    <property type="term" value="F:nuclease activity"/>
    <property type="evidence" value="ECO:0007669"/>
    <property type="project" value="UniProtKB-KW"/>
</dbReference>
<dbReference type="STRING" id="29170.A0A368GRM7"/>
<name>A0A368GRM7_ANCCA</name>
<keyword evidence="10" id="KW-1185">Reference proteome</keyword>
<dbReference type="PANTHER" id="PTHR22930">
    <property type="match status" value="1"/>
</dbReference>
<keyword evidence="6" id="KW-0378">Hydrolase</keyword>
<keyword evidence="7" id="KW-0539">Nucleus</keyword>
<organism evidence="9 10">
    <name type="scientific">Ancylostoma caninum</name>
    <name type="common">Dog hookworm</name>
    <dbReference type="NCBI Taxonomy" id="29170"/>
    <lineage>
        <taxon>Eukaryota</taxon>
        <taxon>Metazoa</taxon>
        <taxon>Ecdysozoa</taxon>
        <taxon>Nematoda</taxon>
        <taxon>Chromadorea</taxon>
        <taxon>Rhabditida</taxon>
        <taxon>Rhabditina</taxon>
        <taxon>Rhabditomorpha</taxon>
        <taxon>Strongyloidea</taxon>
        <taxon>Ancylostomatidae</taxon>
        <taxon>Ancylostomatinae</taxon>
        <taxon>Ancylostoma</taxon>
    </lineage>
</organism>
<dbReference type="Proteomes" id="UP000252519">
    <property type="component" value="Unassembled WGS sequence"/>
</dbReference>
<evidence type="ECO:0000256" key="5">
    <source>
        <dbReference type="ARBA" id="ARBA00022723"/>
    </source>
</evidence>
<evidence type="ECO:0000256" key="7">
    <source>
        <dbReference type="ARBA" id="ARBA00023242"/>
    </source>
</evidence>
<dbReference type="InterPro" id="IPR027806">
    <property type="entry name" value="HARBI1_dom"/>
</dbReference>
<evidence type="ECO:0000313" key="9">
    <source>
        <dbReference type="EMBL" id="RCN47016.1"/>
    </source>
</evidence>
<accession>A0A368GRM7</accession>
<feature type="domain" description="DDE Tnp4" evidence="8">
    <location>
        <begin position="93"/>
        <end position="246"/>
    </location>
</feature>
<evidence type="ECO:0000256" key="2">
    <source>
        <dbReference type="ARBA" id="ARBA00004123"/>
    </source>
</evidence>